<dbReference type="GO" id="GO:0003677">
    <property type="term" value="F:DNA binding"/>
    <property type="evidence" value="ECO:0007669"/>
    <property type="project" value="UniProtKB-KW"/>
</dbReference>
<dbReference type="OrthoDB" id="263080at2157"/>
<dbReference type="NCBIfam" id="NF041397">
    <property type="entry name" value="TranRegGlpR_Halo"/>
    <property type="match status" value="1"/>
</dbReference>
<dbReference type="Gene3D" id="1.10.10.10">
    <property type="entry name" value="Winged helix-like DNA-binding domain superfamily/Winged helix DNA-binding domain"/>
    <property type="match status" value="1"/>
</dbReference>
<dbReference type="RefSeq" id="WP_006433045.1">
    <property type="nucleotide sequence ID" value="NZ_AOID01000063.1"/>
</dbReference>
<dbReference type="InterPro" id="IPR053563">
    <property type="entry name" value="Glycerol_resp_trans_regulator"/>
</dbReference>
<evidence type="ECO:0000256" key="2">
    <source>
        <dbReference type="ARBA" id="ARBA00023015"/>
    </source>
</evidence>
<dbReference type="PROSITE" id="PS51000">
    <property type="entry name" value="HTH_DEOR_2"/>
    <property type="match status" value="1"/>
</dbReference>
<dbReference type="GO" id="GO:0003700">
    <property type="term" value="F:DNA-binding transcription factor activity"/>
    <property type="evidence" value="ECO:0007669"/>
    <property type="project" value="InterPro"/>
</dbReference>
<sequence>MLPKQRQQTIVDLVNDRNGCSVDELADEIGVSAATIRRDLRELEDRSLIERTHGGATPVVSHGKPYEKRKVYNIDQKRAIAERAIDEIHEKQVVSFDSGSTLIEVAKRVPSELSITPVTRMPAIASELSERGHEVSLTGGTYQTESHSCVGPWADERIQQLNADLLLLGTDGIDEEGLTAQDIQQAQSKRTLIANAKRIVLVADHSKFGDKHAFQFASHSSIDSLITDADVSQPIRDELAAAGVEIVDNADS</sequence>
<organism evidence="6 7">
    <name type="scientific">Natrinema versiforme JCM 10478</name>
    <dbReference type="NCBI Taxonomy" id="1227496"/>
    <lineage>
        <taxon>Archaea</taxon>
        <taxon>Methanobacteriati</taxon>
        <taxon>Methanobacteriota</taxon>
        <taxon>Stenosarchaea group</taxon>
        <taxon>Halobacteria</taxon>
        <taxon>Halobacteriales</taxon>
        <taxon>Natrialbaceae</taxon>
        <taxon>Natrinema</taxon>
    </lineage>
</organism>
<evidence type="ECO:0000313" key="7">
    <source>
        <dbReference type="Proteomes" id="UP000011632"/>
    </source>
</evidence>
<feature type="domain" description="HTH deoR-type" evidence="5">
    <location>
        <begin position="3"/>
        <end position="58"/>
    </location>
</feature>
<dbReference type="InterPro" id="IPR036390">
    <property type="entry name" value="WH_DNA-bd_sf"/>
</dbReference>
<keyword evidence="1" id="KW-0678">Repressor</keyword>
<gene>
    <name evidence="6" type="ORF">C489_19746</name>
</gene>
<keyword evidence="4" id="KW-0804">Transcription</keyword>
<dbReference type="InterPro" id="IPR014036">
    <property type="entry name" value="DeoR-like_C"/>
</dbReference>
<evidence type="ECO:0000259" key="5">
    <source>
        <dbReference type="PROSITE" id="PS51000"/>
    </source>
</evidence>
<name>L9XR54_9EURY</name>
<evidence type="ECO:0000313" key="6">
    <source>
        <dbReference type="EMBL" id="ELY63083.1"/>
    </source>
</evidence>
<dbReference type="SMART" id="SM00420">
    <property type="entry name" value="HTH_DEOR"/>
    <property type="match status" value="1"/>
</dbReference>
<protein>
    <submittedName>
        <fullName evidence="6">DeoR-type DNA-binding transcriptional regulator</fullName>
    </submittedName>
</protein>
<dbReference type="SMART" id="SM01134">
    <property type="entry name" value="DeoRC"/>
    <property type="match status" value="1"/>
</dbReference>
<dbReference type="InterPro" id="IPR050313">
    <property type="entry name" value="Carb_Metab_HTH_regulators"/>
</dbReference>
<dbReference type="Pfam" id="PF08220">
    <property type="entry name" value="HTH_DeoR"/>
    <property type="match status" value="1"/>
</dbReference>
<keyword evidence="2" id="KW-0805">Transcription regulation</keyword>
<reference evidence="6 7" key="1">
    <citation type="journal article" date="2014" name="PLoS Genet.">
        <title>Phylogenetically driven sequencing of extremely halophilic archaea reveals strategies for static and dynamic osmo-response.</title>
        <authorList>
            <person name="Becker E.A."/>
            <person name="Seitzer P.M."/>
            <person name="Tritt A."/>
            <person name="Larsen D."/>
            <person name="Krusor M."/>
            <person name="Yao A.I."/>
            <person name="Wu D."/>
            <person name="Madern D."/>
            <person name="Eisen J.A."/>
            <person name="Darling A.E."/>
            <person name="Facciotti M.T."/>
        </authorList>
    </citation>
    <scope>NUCLEOTIDE SEQUENCE [LARGE SCALE GENOMIC DNA]</scope>
    <source>
        <strain evidence="6 7">JCM 10478</strain>
    </source>
</reference>
<dbReference type="Gene3D" id="3.40.50.1360">
    <property type="match status" value="1"/>
</dbReference>
<evidence type="ECO:0000256" key="4">
    <source>
        <dbReference type="ARBA" id="ARBA00023163"/>
    </source>
</evidence>
<dbReference type="AlphaFoldDB" id="L9XR54"/>
<evidence type="ECO:0000256" key="1">
    <source>
        <dbReference type="ARBA" id="ARBA00022491"/>
    </source>
</evidence>
<dbReference type="PROSITE" id="PS00894">
    <property type="entry name" value="HTH_DEOR_1"/>
    <property type="match status" value="1"/>
</dbReference>
<dbReference type="PRINTS" id="PR00037">
    <property type="entry name" value="HTHLACR"/>
</dbReference>
<dbReference type="InterPro" id="IPR018356">
    <property type="entry name" value="Tscrpt_reg_HTH_DeoR_CS"/>
</dbReference>
<dbReference type="SUPFAM" id="SSF46785">
    <property type="entry name" value="Winged helix' DNA-binding domain"/>
    <property type="match status" value="1"/>
</dbReference>
<accession>L9XR54</accession>
<proteinExistence type="predicted"/>
<dbReference type="PANTHER" id="PTHR30363:SF4">
    <property type="entry name" value="GLYCEROL-3-PHOSPHATE REGULON REPRESSOR"/>
    <property type="match status" value="1"/>
</dbReference>
<keyword evidence="7" id="KW-1185">Reference proteome</keyword>
<keyword evidence="3 6" id="KW-0238">DNA-binding</keyword>
<dbReference type="InterPro" id="IPR037171">
    <property type="entry name" value="NagB/RpiA_transferase-like"/>
</dbReference>
<dbReference type="InterPro" id="IPR036388">
    <property type="entry name" value="WH-like_DNA-bd_sf"/>
</dbReference>
<dbReference type="Pfam" id="PF00455">
    <property type="entry name" value="DeoRC"/>
    <property type="match status" value="1"/>
</dbReference>
<evidence type="ECO:0000256" key="3">
    <source>
        <dbReference type="ARBA" id="ARBA00023125"/>
    </source>
</evidence>
<dbReference type="SUPFAM" id="SSF100950">
    <property type="entry name" value="NagB/RpiA/CoA transferase-like"/>
    <property type="match status" value="1"/>
</dbReference>
<dbReference type="Proteomes" id="UP000011632">
    <property type="component" value="Unassembled WGS sequence"/>
</dbReference>
<comment type="caution">
    <text evidence="6">The sequence shown here is derived from an EMBL/GenBank/DDBJ whole genome shotgun (WGS) entry which is preliminary data.</text>
</comment>
<dbReference type="EMBL" id="AOID01000063">
    <property type="protein sequence ID" value="ELY63083.1"/>
    <property type="molecule type" value="Genomic_DNA"/>
</dbReference>
<dbReference type="PATRIC" id="fig|1227496.3.peg.3958"/>
<dbReference type="InterPro" id="IPR001034">
    <property type="entry name" value="DeoR_HTH"/>
</dbReference>
<dbReference type="PANTHER" id="PTHR30363">
    <property type="entry name" value="HTH-TYPE TRANSCRIPTIONAL REGULATOR SRLR-RELATED"/>
    <property type="match status" value="1"/>
</dbReference>